<accession>A0ABD2MKD6</accession>
<proteinExistence type="predicted"/>
<evidence type="ECO:0000313" key="2">
    <source>
        <dbReference type="Proteomes" id="UP001516400"/>
    </source>
</evidence>
<name>A0ABD2MKD6_9CUCU</name>
<evidence type="ECO:0000313" key="1">
    <source>
        <dbReference type="EMBL" id="KAL3266770.1"/>
    </source>
</evidence>
<protein>
    <submittedName>
        <fullName evidence="1">Uncharacterized protein</fullName>
    </submittedName>
</protein>
<keyword evidence="2" id="KW-1185">Reference proteome</keyword>
<organism evidence="1 2">
    <name type="scientific">Cryptolaemus montrouzieri</name>
    <dbReference type="NCBI Taxonomy" id="559131"/>
    <lineage>
        <taxon>Eukaryota</taxon>
        <taxon>Metazoa</taxon>
        <taxon>Ecdysozoa</taxon>
        <taxon>Arthropoda</taxon>
        <taxon>Hexapoda</taxon>
        <taxon>Insecta</taxon>
        <taxon>Pterygota</taxon>
        <taxon>Neoptera</taxon>
        <taxon>Endopterygota</taxon>
        <taxon>Coleoptera</taxon>
        <taxon>Polyphaga</taxon>
        <taxon>Cucujiformia</taxon>
        <taxon>Coccinelloidea</taxon>
        <taxon>Coccinellidae</taxon>
        <taxon>Scymninae</taxon>
        <taxon>Scymnini</taxon>
        <taxon>Cryptolaemus</taxon>
    </lineage>
</organism>
<reference evidence="1 2" key="1">
    <citation type="journal article" date="2021" name="BMC Biol.">
        <title>Horizontally acquired antibacterial genes associated with adaptive radiation of ladybird beetles.</title>
        <authorList>
            <person name="Li H.S."/>
            <person name="Tang X.F."/>
            <person name="Huang Y.H."/>
            <person name="Xu Z.Y."/>
            <person name="Chen M.L."/>
            <person name="Du X.Y."/>
            <person name="Qiu B.Y."/>
            <person name="Chen P.T."/>
            <person name="Zhang W."/>
            <person name="Slipinski A."/>
            <person name="Escalona H.E."/>
            <person name="Waterhouse R.M."/>
            <person name="Zwick A."/>
            <person name="Pang H."/>
        </authorList>
    </citation>
    <scope>NUCLEOTIDE SEQUENCE [LARGE SCALE GENOMIC DNA]</scope>
    <source>
        <strain evidence="1">SYSU2018</strain>
    </source>
</reference>
<gene>
    <name evidence="1" type="ORF">HHI36_010929</name>
</gene>
<dbReference type="AlphaFoldDB" id="A0ABD2MKD6"/>
<comment type="caution">
    <text evidence="1">The sequence shown here is derived from an EMBL/GenBank/DDBJ whole genome shotgun (WGS) entry which is preliminary data.</text>
</comment>
<dbReference type="EMBL" id="JABFTP020000001">
    <property type="protein sequence ID" value="KAL3266770.1"/>
    <property type="molecule type" value="Genomic_DNA"/>
</dbReference>
<sequence>MREWQKSDSTTTDKPNLKELLQFLEQHCRILHKVNSSKRNNDDSIKSSIQQYYKKNHPKLFTVATRSCAMCNRPSHEIYEFSEFKNLSVPERVTKVEELRLFQVSIKWMFEQEIRTLPPLRQTS</sequence>
<dbReference type="Proteomes" id="UP001516400">
    <property type="component" value="Unassembled WGS sequence"/>
</dbReference>